<dbReference type="Proteomes" id="UP000594454">
    <property type="component" value="Chromosome 6"/>
</dbReference>
<organism evidence="1 2">
    <name type="scientific">Hermetia illucens</name>
    <name type="common">Black soldier fly</name>
    <dbReference type="NCBI Taxonomy" id="343691"/>
    <lineage>
        <taxon>Eukaryota</taxon>
        <taxon>Metazoa</taxon>
        <taxon>Ecdysozoa</taxon>
        <taxon>Arthropoda</taxon>
        <taxon>Hexapoda</taxon>
        <taxon>Insecta</taxon>
        <taxon>Pterygota</taxon>
        <taxon>Neoptera</taxon>
        <taxon>Endopterygota</taxon>
        <taxon>Diptera</taxon>
        <taxon>Brachycera</taxon>
        <taxon>Stratiomyomorpha</taxon>
        <taxon>Stratiomyidae</taxon>
        <taxon>Hermetiinae</taxon>
        <taxon>Hermetia</taxon>
    </lineage>
</organism>
<accession>A0A7R8Z572</accession>
<dbReference type="InParanoid" id="A0A7R8Z572"/>
<protein>
    <submittedName>
        <fullName evidence="1">Uncharacterized protein</fullName>
    </submittedName>
</protein>
<sequence length="105" mass="12199">MSNITIQEHNRLQTIRNGSEHPGCKEDFLERTKSGPKEKFDNVDDIDIDGVHETDEVHANSEISDHKIQHKIHTDIERYLTVVSRSPNRMELLFKSELIPTTMLF</sequence>
<keyword evidence="2" id="KW-1185">Reference proteome</keyword>
<reference evidence="1 2" key="1">
    <citation type="submission" date="2020-11" db="EMBL/GenBank/DDBJ databases">
        <authorList>
            <person name="Wallbank WR R."/>
            <person name="Pardo Diaz C."/>
            <person name="Kozak K."/>
            <person name="Martin S."/>
            <person name="Jiggins C."/>
            <person name="Moest M."/>
            <person name="Warren A I."/>
            <person name="Generalovic N T."/>
            <person name="Byers J.R.P. K."/>
            <person name="Montejo-Kovacevich G."/>
            <person name="Yen C E."/>
        </authorList>
    </citation>
    <scope>NUCLEOTIDE SEQUENCE [LARGE SCALE GENOMIC DNA]</scope>
</reference>
<name>A0A7R8Z572_HERIL</name>
<dbReference type="EMBL" id="LR899014">
    <property type="protein sequence ID" value="CAD7093797.1"/>
    <property type="molecule type" value="Genomic_DNA"/>
</dbReference>
<evidence type="ECO:0000313" key="2">
    <source>
        <dbReference type="Proteomes" id="UP000594454"/>
    </source>
</evidence>
<evidence type="ECO:0000313" key="1">
    <source>
        <dbReference type="EMBL" id="CAD7093797.1"/>
    </source>
</evidence>
<gene>
    <name evidence="1" type="ORF">HERILL_LOCUS16060</name>
</gene>
<dbReference type="AlphaFoldDB" id="A0A7R8Z572"/>
<proteinExistence type="predicted"/>